<name>A0A8H3WS55_9PEZI</name>
<keyword evidence="2" id="KW-1185">Reference proteome</keyword>
<accession>A0A8H3WS55</accession>
<reference evidence="1 2" key="1">
    <citation type="submission" date="2019-12" db="EMBL/GenBank/DDBJ databases">
        <title>A genome sequence resource for the geographically widespread anthracnose pathogen Colletotrichum asianum.</title>
        <authorList>
            <person name="Meng Y."/>
        </authorList>
    </citation>
    <scope>NUCLEOTIDE SEQUENCE [LARGE SCALE GENOMIC DNA]</scope>
    <source>
        <strain evidence="1 2">ICMP 18580</strain>
    </source>
</reference>
<comment type="caution">
    <text evidence="1">The sequence shown here is derived from an EMBL/GenBank/DDBJ whole genome shotgun (WGS) entry which is preliminary data.</text>
</comment>
<dbReference type="Proteomes" id="UP000434172">
    <property type="component" value="Unassembled WGS sequence"/>
</dbReference>
<dbReference type="AlphaFoldDB" id="A0A8H3WS55"/>
<evidence type="ECO:0000313" key="2">
    <source>
        <dbReference type="Proteomes" id="UP000434172"/>
    </source>
</evidence>
<gene>
    <name evidence="1" type="ORF">GQ607_000150</name>
</gene>
<protein>
    <submittedName>
        <fullName evidence="1">Uncharacterized protein</fullName>
    </submittedName>
</protein>
<sequence length="140" mass="16046">MFRWKSIYEHADTPPTINVQSHAIHTYNYDTISTEKEFSSKETSVDTVSSGVYLFLENQLTTQPKRNKKSKQASLGVFTPRRQGAENAAHLSLIPRRQPCVWAFVYSSIGHHPPRRSSKITACYCCSDEVKTERRSNRSH</sequence>
<proteinExistence type="predicted"/>
<evidence type="ECO:0000313" key="1">
    <source>
        <dbReference type="EMBL" id="KAF0332134.1"/>
    </source>
</evidence>
<dbReference type="EMBL" id="WOWK01000001">
    <property type="protein sequence ID" value="KAF0332134.1"/>
    <property type="molecule type" value="Genomic_DNA"/>
</dbReference>
<organism evidence="1 2">
    <name type="scientific">Colletotrichum asianum</name>
    <dbReference type="NCBI Taxonomy" id="702518"/>
    <lineage>
        <taxon>Eukaryota</taxon>
        <taxon>Fungi</taxon>
        <taxon>Dikarya</taxon>
        <taxon>Ascomycota</taxon>
        <taxon>Pezizomycotina</taxon>
        <taxon>Sordariomycetes</taxon>
        <taxon>Hypocreomycetidae</taxon>
        <taxon>Glomerellales</taxon>
        <taxon>Glomerellaceae</taxon>
        <taxon>Colletotrichum</taxon>
        <taxon>Colletotrichum gloeosporioides species complex</taxon>
    </lineage>
</organism>